<dbReference type="SUPFAM" id="SSF81383">
    <property type="entry name" value="F-box domain"/>
    <property type="match status" value="1"/>
</dbReference>
<protein>
    <recommendedName>
        <fullName evidence="1">F-box domain-containing protein</fullName>
    </recommendedName>
</protein>
<sequence>MDHYKVVVVGDDGVGKTSLLSQIQTTIKEDTNSVPVPMMLVGNKIDIYNEKDFACPVPPTSDSKLPNGQLDASAWNVTHSHLYNLPDDLLYMIVEHLDKPSALALALTSSRFYYYSQLWTCAGILKSMQAGYALVKSVGCEFVEASAEYDVHVRLVFSRIVPLLIKQQARQE</sequence>
<dbReference type="InterPro" id="IPR027417">
    <property type="entry name" value="P-loop_NTPase"/>
</dbReference>
<evidence type="ECO:0000313" key="2">
    <source>
        <dbReference type="EMBL" id="PGH17868.1"/>
    </source>
</evidence>
<dbReference type="CDD" id="cd09917">
    <property type="entry name" value="F-box_SF"/>
    <property type="match status" value="1"/>
</dbReference>
<dbReference type="InterPro" id="IPR036047">
    <property type="entry name" value="F-box-like_dom_sf"/>
</dbReference>
<dbReference type="AlphaFoldDB" id="A0A2B7YAC1"/>
<dbReference type="EMBL" id="PDNA01000061">
    <property type="protein sequence ID" value="PGH17868.1"/>
    <property type="molecule type" value="Genomic_DNA"/>
</dbReference>
<reference evidence="2 3" key="1">
    <citation type="submission" date="2017-10" db="EMBL/GenBank/DDBJ databases">
        <title>Comparative genomics in systemic dimorphic fungi from Ajellomycetaceae.</title>
        <authorList>
            <person name="Munoz J.F."/>
            <person name="Mcewen J.G."/>
            <person name="Clay O.K."/>
            <person name="Cuomo C.A."/>
        </authorList>
    </citation>
    <scope>NUCLEOTIDE SEQUENCE [LARGE SCALE GENOMIC DNA]</scope>
    <source>
        <strain evidence="2 3">UAMH7299</strain>
    </source>
</reference>
<feature type="domain" description="F-box" evidence="1">
    <location>
        <begin position="79"/>
        <end position="113"/>
    </location>
</feature>
<dbReference type="SUPFAM" id="SSF52540">
    <property type="entry name" value="P-loop containing nucleoside triphosphate hydrolases"/>
    <property type="match status" value="1"/>
</dbReference>
<dbReference type="Proteomes" id="UP000224634">
    <property type="component" value="Unassembled WGS sequence"/>
</dbReference>
<dbReference type="InterPro" id="IPR001810">
    <property type="entry name" value="F-box_dom"/>
</dbReference>
<name>A0A2B7YAC1_POLH7</name>
<dbReference type="Gene3D" id="3.40.50.300">
    <property type="entry name" value="P-loop containing nucleotide triphosphate hydrolases"/>
    <property type="match status" value="2"/>
</dbReference>
<evidence type="ECO:0000259" key="1">
    <source>
        <dbReference type="PROSITE" id="PS50181"/>
    </source>
</evidence>
<dbReference type="PROSITE" id="PS50181">
    <property type="entry name" value="FBOX"/>
    <property type="match status" value="1"/>
</dbReference>
<organism evidence="2 3">
    <name type="scientific">Polytolypa hystricis (strain UAMH7299)</name>
    <dbReference type="NCBI Taxonomy" id="1447883"/>
    <lineage>
        <taxon>Eukaryota</taxon>
        <taxon>Fungi</taxon>
        <taxon>Dikarya</taxon>
        <taxon>Ascomycota</taxon>
        <taxon>Pezizomycotina</taxon>
        <taxon>Eurotiomycetes</taxon>
        <taxon>Eurotiomycetidae</taxon>
        <taxon>Onygenales</taxon>
        <taxon>Onygenales incertae sedis</taxon>
        <taxon>Polytolypa</taxon>
    </lineage>
</organism>
<evidence type="ECO:0000313" key="3">
    <source>
        <dbReference type="Proteomes" id="UP000224634"/>
    </source>
</evidence>
<accession>A0A2B7YAC1</accession>
<dbReference type="Pfam" id="PF00646">
    <property type="entry name" value="F-box"/>
    <property type="match status" value="1"/>
</dbReference>
<proteinExistence type="predicted"/>
<comment type="caution">
    <text evidence="2">The sequence shown here is derived from an EMBL/GenBank/DDBJ whole genome shotgun (WGS) entry which is preliminary data.</text>
</comment>
<keyword evidence="3" id="KW-1185">Reference proteome</keyword>
<dbReference type="PRINTS" id="PR00449">
    <property type="entry name" value="RASTRNSFRMNG"/>
</dbReference>
<gene>
    <name evidence="2" type="ORF">AJ80_04692</name>
</gene>